<dbReference type="InterPro" id="IPR036388">
    <property type="entry name" value="WH-like_DNA-bd_sf"/>
</dbReference>
<dbReference type="Pfam" id="PF00126">
    <property type="entry name" value="HTH_1"/>
    <property type="match status" value="1"/>
</dbReference>
<dbReference type="GO" id="GO:0003700">
    <property type="term" value="F:DNA-binding transcription factor activity"/>
    <property type="evidence" value="ECO:0007669"/>
    <property type="project" value="InterPro"/>
</dbReference>
<dbReference type="PANTHER" id="PTHR30432">
    <property type="entry name" value="TRANSCRIPTIONAL REGULATOR MODE"/>
    <property type="match status" value="1"/>
</dbReference>
<proteinExistence type="predicted"/>
<dbReference type="InterPro" id="IPR000847">
    <property type="entry name" value="LysR_HTH_N"/>
</dbReference>
<dbReference type="Gene3D" id="1.10.10.10">
    <property type="entry name" value="Winged helix-like DNA-binding domain superfamily/Winged helix DNA-binding domain"/>
    <property type="match status" value="1"/>
</dbReference>
<evidence type="ECO:0000313" key="3">
    <source>
        <dbReference type="Proteomes" id="UP000187485"/>
    </source>
</evidence>
<reference evidence="3" key="1">
    <citation type="submission" date="2016-12" db="EMBL/GenBank/DDBJ databases">
        <title>Draft Genome Sequences od Carboxydothermus pertinax and islandicus, Hydrogenogenic Carboxydotrophic Bacteria.</title>
        <authorList>
            <person name="Fukuyama Y."/>
            <person name="Ohmae K."/>
            <person name="Yoneda Y."/>
            <person name="Yoshida T."/>
            <person name="Sako Y."/>
        </authorList>
    </citation>
    <scope>NUCLEOTIDE SEQUENCE [LARGE SCALE GENOMIC DNA]</scope>
    <source>
        <strain evidence="3">Ug1</strain>
    </source>
</reference>
<dbReference type="STRING" id="870242.cpu_14890"/>
<feature type="domain" description="HTH lysR-type" evidence="1">
    <location>
        <begin position="24"/>
        <end position="84"/>
    </location>
</feature>
<dbReference type="Proteomes" id="UP000187485">
    <property type="component" value="Unassembled WGS sequence"/>
</dbReference>
<dbReference type="SUPFAM" id="SSF46785">
    <property type="entry name" value="Winged helix' DNA-binding domain"/>
    <property type="match status" value="1"/>
</dbReference>
<gene>
    <name evidence="2" type="ORF">cpu_14890</name>
</gene>
<dbReference type="InterPro" id="IPR036390">
    <property type="entry name" value="WH_DNA-bd_sf"/>
</dbReference>
<evidence type="ECO:0000259" key="1">
    <source>
        <dbReference type="Pfam" id="PF00126"/>
    </source>
</evidence>
<dbReference type="RefSeq" id="WP_075859433.1">
    <property type="nucleotide sequence ID" value="NZ_BDJK01000023.1"/>
</dbReference>
<dbReference type="OrthoDB" id="285216at2"/>
<protein>
    <submittedName>
        <fullName evidence="2">Molybdenum transporter</fullName>
    </submittedName>
</protein>
<dbReference type="InterPro" id="IPR051815">
    <property type="entry name" value="Molybdate_resp_trans_reg"/>
</dbReference>
<sequence length="113" mass="12834">MRLRSKLWIVTDEGEKLFGDGPYRLLLGVQKTGSLKRAADEQKMAYSKAYMLLKSIEKRLGVKIINFYKGGKNGGGAVVTAEGQKLLKKYEQFSTEARNYLNELFKKYFEGGK</sequence>
<comment type="caution">
    <text evidence="2">The sequence shown here is derived from an EMBL/GenBank/DDBJ whole genome shotgun (WGS) entry which is preliminary data.</text>
</comment>
<name>A0A1L8CVU7_9THEO</name>
<evidence type="ECO:0000313" key="2">
    <source>
        <dbReference type="EMBL" id="GAV22979.1"/>
    </source>
</evidence>
<accession>A0A1L8CVU7</accession>
<organism evidence="2 3">
    <name type="scientific">Carboxydothermus pertinax</name>
    <dbReference type="NCBI Taxonomy" id="870242"/>
    <lineage>
        <taxon>Bacteria</taxon>
        <taxon>Bacillati</taxon>
        <taxon>Bacillota</taxon>
        <taxon>Clostridia</taxon>
        <taxon>Thermoanaerobacterales</taxon>
        <taxon>Thermoanaerobacteraceae</taxon>
        <taxon>Carboxydothermus</taxon>
    </lineage>
</organism>
<keyword evidence="3" id="KW-1185">Reference proteome</keyword>
<dbReference type="PANTHER" id="PTHR30432:SF1">
    <property type="entry name" value="DNA-BINDING TRANSCRIPTIONAL DUAL REGULATOR MODE"/>
    <property type="match status" value="1"/>
</dbReference>
<dbReference type="AlphaFoldDB" id="A0A1L8CVU7"/>
<dbReference type="EMBL" id="BDJK01000023">
    <property type="protein sequence ID" value="GAV22979.1"/>
    <property type="molecule type" value="Genomic_DNA"/>
</dbReference>